<keyword evidence="3" id="KW-1185">Reference proteome</keyword>
<dbReference type="InterPro" id="IPR046079">
    <property type="entry name" value="DUF6097"/>
</dbReference>
<evidence type="ECO:0000313" key="3">
    <source>
        <dbReference type="Proteomes" id="UP000245974"/>
    </source>
</evidence>
<dbReference type="OrthoDB" id="6689855at2"/>
<dbReference type="Proteomes" id="UP000245974">
    <property type="component" value="Unassembled WGS sequence"/>
</dbReference>
<organism evidence="2 3">
    <name type="scientific">Acinetobacter stercoris</name>
    <dbReference type="NCBI Taxonomy" id="2126983"/>
    <lineage>
        <taxon>Bacteria</taxon>
        <taxon>Pseudomonadati</taxon>
        <taxon>Pseudomonadota</taxon>
        <taxon>Gammaproteobacteria</taxon>
        <taxon>Moraxellales</taxon>
        <taxon>Moraxellaceae</taxon>
        <taxon>Acinetobacter</taxon>
    </lineage>
</organism>
<name>A0A2U3MUX6_9GAMM</name>
<accession>A0A2U3MUX6</accession>
<dbReference type="Pfam" id="PF19592">
    <property type="entry name" value="DUF6097"/>
    <property type="match status" value="1"/>
</dbReference>
<reference evidence="3" key="1">
    <citation type="submission" date="2018-03" db="EMBL/GenBank/DDBJ databases">
        <authorList>
            <person name="Blom J."/>
        </authorList>
    </citation>
    <scope>NUCLEOTIDE SEQUENCE [LARGE SCALE GENOMIC DNA]</scope>
    <source>
        <strain evidence="3">KPC-SM-21</strain>
    </source>
</reference>
<dbReference type="EMBL" id="OOGT01000008">
    <property type="protein sequence ID" value="SPL69165.1"/>
    <property type="molecule type" value="Genomic_DNA"/>
</dbReference>
<keyword evidence="1" id="KW-0812">Transmembrane</keyword>
<feature type="transmembrane region" description="Helical" evidence="1">
    <location>
        <begin position="103"/>
        <end position="129"/>
    </location>
</feature>
<evidence type="ECO:0000256" key="1">
    <source>
        <dbReference type="SAM" id="Phobius"/>
    </source>
</evidence>
<keyword evidence="1" id="KW-1133">Transmembrane helix</keyword>
<proteinExistence type="predicted"/>
<dbReference type="InParanoid" id="A0A2U3MUX6"/>
<dbReference type="AlphaFoldDB" id="A0A2U3MUX6"/>
<dbReference type="RefSeq" id="WP_121972714.1">
    <property type="nucleotide sequence ID" value="NZ_OOGT01000008.1"/>
</dbReference>
<keyword evidence="1" id="KW-0472">Membrane</keyword>
<evidence type="ECO:0000313" key="2">
    <source>
        <dbReference type="EMBL" id="SPL69165.1"/>
    </source>
</evidence>
<sequence length="151" mass="17529">MNNFQILSESLDNAELLKKLHHAIDEHHLPINSKDDLNDQIIEIEKYLKENEFCNLLEKRKFVNLGTGVLALPVLIYCIFLFGSRYASNFGFNIDAAAVNHTLFIGIINYLWIVIIYALLFVGLVVYFYKLNKQANEKIYSITNKLFDRLN</sequence>
<feature type="transmembrane region" description="Helical" evidence="1">
    <location>
        <begin position="62"/>
        <end position="83"/>
    </location>
</feature>
<protein>
    <submittedName>
        <fullName evidence="2">Uncharacterized protein</fullName>
    </submittedName>
</protein>
<gene>
    <name evidence="2" type="ORF">KPC_0343</name>
</gene>